<dbReference type="PANTHER" id="PTHR37984">
    <property type="entry name" value="PROTEIN CBG26694"/>
    <property type="match status" value="1"/>
</dbReference>
<organism evidence="4 5">
    <name type="scientific">Haplochromis burtoni</name>
    <name type="common">Burton's mouthbrooder</name>
    <name type="synonym">Chromis burtoni</name>
    <dbReference type="NCBI Taxonomy" id="8153"/>
    <lineage>
        <taxon>Eukaryota</taxon>
        <taxon>Metazoa</taxon>
        <taxon>Chordata</taxon>
        <taxon>Craniata</taxon>
        <taxon>Vertebrata</taxon>
        <taxon>Euteleostomi</taxon>
        <taxon>Actinopterygii</taxon>
        <taxon>Neopterygii</taxon>
        <taxon>Teleostei</taxon>
        <taxon>Neoteleostei</taxon>
        <taxon>Acanthomorphata</taxon>
        <taxon>Ovalentaria</taxon>
        <taxon>Cichlomorphae</taxon>
        <taxon>Cichliformes</taxon>
        <taxon>Cichlidae</taxon>
        <taxon>African cichlids</taxon>
        <taxon>Pseudocrenilabrinae</taxon>
        <taxon>Haplochromini</taxon>
        <taxon>Haplochromis</taxon>
    </lineage>
</organism>
<feature type="domain" description="Integrase catalytic" evidence="3">
    <location>
        <begin position="127"/>
        <end position="238"/>
    </location>
</feature>
<dbReference type="GO" id="GO:0015074">
    <property type="term" value="P:DNA integration"/>
    <property type="evidence" value="ECO:0007669"/>
    <property type="project" value="InterPro"/>
</dbReference>
<dbReference type="Pfam" id="PF00665">
    <property type="entry name" value="rve"/>
    <property type="match status" value="1"/>
</dbReference>
<dbReference type="PANTHER" id="PTHR37984:SF9">
    <property type="entry name" value="INTEGRASE CATALYTIC DOMAIN-CONTAINING PROTEIN"/>
    <property type="match status" value="1"/>
</dbReference>
<dbReference type="AlphaFoldDB" id="A0A3Q2WPL3"/>
<proteinExistence type="predicted"/>
<dbReference type="PROSITE" id="PS50994">
    <property type="entry name" value="INTEGRASE"/>
    <property type="match status" value="1"/>
</dbReference>
<dbReference type="Proteomes" id="UP000264840">
    <property type="component" value="Unplaced"/>
</dbReference>
<dbReference type="STRING" id="8153.ENSHBUP00000027535"/>
<reference evidence="4" key="1">
    <citation type="submission" date="2025-08" db="UniProtKB">
        <authorList>
            <consortium name="Ensembl"/>
        </authorList>
    </citation>
    <scope>IDENTIFICATION</scope>
</reference>
<dbReference type="Gene3D" id="1.10.340.70">
    <property type="match status" value="1"/>
</dbReference>
<dbReference type="InterPro" id="IPR041588">
    <property type="entry name" value="Integrase_H2C2"/>
</dbReference>
<reference evidence="4" key="2">
    <citation type="submission" date="2025-09" db="UniProtKB">
        <authorList>
            <consortium name="Ensembl"/>
        </authorList>
    </citation>
    <scope>IDENTIFICATION</scope>
</reference>
<dbReference type="InterPro" id="IPR036397">
    <property type="entry name" value="RNaseH_sf"/>
</dbReference>
<evidence type="ECO:0000313" key="4">
    <source>
        <dbReference type="Ensembl" id="ENSHBUP00000027535.1"/>
    </source>
</evidence>
<dbReference type="FunFam" id="3.30.420.10:FF:000063">
    <property type="entry name" value="Retrovirus-related Pol polyprotein from transposon 297-like Protein"/>
    <property type="match status" value="1"/>
</dbReference>
<dbReference type="SUPFAM" id="SSF53098">
    <property type="entry name" value="Ribonuclease H-like"/>
    <property type="match status" value="1"/>
</dbReference>
<sequence>MESIKAATATDVELQTVIMYIRRGWPAHGASVPLNIKAYMKVKNELSEADGLVIRGCRIVIPKLQRTAILHKLHEGHQGLIKCRDRANSSVWWPGLSTELKNAVLQCHTCLAQRPTQTREPLISTPLPDRPWQRIALDLCEHNRNNYLVVSDYYSRFLEILHLPSTTSSQVVQKLKSTFARFGIPDVVVSDNGPQFSSSEFQAFAREMDFAHITSSPHHPQGNGHAERAVQTAKKILRHDDPLMALMCFRSTPCATTGFSPAELLMGRRIRTTLPTLEKNLQPKWPNKREVKRRDAGQKAKQAFYFDRRHGAKPLPPLHPGDAVLTKLDQEKAWTTPAIISKESVTPRSYLVATPQGAMLRRNRRHLRLEPSPRAMPQPLPTPTVDAEEPPPQCTGASTPETPHLAPSLAPTLAPTHADVPTLLRTRCGRVRKPVSRLDL</sequence>
<dbReference type="OMA" id="DQANCET"/>
<dbReference type="InterPro" id="IPR050951">
    <property type="entry name" value="Retrovirus_Pol_polyprotein"/>
</dbReference>
<evidence type="ECO:0000256" key="1">
    <source>
        <dbReference type="ARBA" id="ARBA00039658"/>
    </source>
</evidence>
<dbReference type="Gene3D" id="3.30.420.10">
    <property type="entry name" value="Ribonuclease H-like superfamily/Ribonuclease H"/>
    <property type="match status" value="1"/>
</dbReference>
<feature type="region of interest" description="Disordered" evidence="2">
    <location>
        <begin position="368"/>
        <end position="418"/>
    </location>
</feature>
<evidence type="ECO:0000259" key="3">
    <source>
        <dbReference type="PROSITE" id="PS50994"/>
    </source>
</evidence>
<dbReference type="FunFam" id="1.10.340.70:FF:000003">
    <property type="entry name" value="Protein CBG25708"/>
    <property type="match status" value="1"/>
</dbReference>
<evidence type="ECO:0000256" key="2">
    <source>
        <dbReference type="SAM" id="MobiDB-lite"/>
    </source>
</evidence>
<keyword evidence="5" id="KW-1185">Reference proteome</keyword>
<name>A0A3Q2WPL3_HAPBU</name>
<evidence type="ECO:0000313" key="5">
    <source>
        <dbReference type="Proteomes" id="UP000264840"/>
    </source>
</evidence>
<protein>
    <recommendedName>
        <fullName evidence="1">Gypsy retrotransposon integrase-like protein 1</fullName>
    </recommendedName>
</protein>
<dbReference type="Ensembl" id="ENSHBUT00000000544.1">
    <property type="protein sequence ID" value="ENSHBUP00000027535.1"/>
    <property type="gene ID" value="ENSHBUG00000010787.1"/>
</dbReference>
<dbReference type="InterPro" id="IPR001584">
    <property type="entry name" value="Integrase_cat-core"/>
</dbReference>
<dbReference type="GeneTree" id="ENSGT00490000044642"/>
<dbReference type="Pfam" id="PF17921">
    <property type="entry name" value="Integrase_H2C2"/>
    <property type="match status" value="1"/>
</dbReference>
<dbReference type="GO" id="GO:0003676">
    <property type="term" value="F:nucleic acid binding"/>
    <property type="evidence" value="ECO:0007669"/>
    <property type="project" value="InterPro"/>
</dbReference>
<accession>A0A3Q2WPL3</accession>
<dbReference type="InterPro" id="IPR012337">
    <property type="entry name" value="RNaseH-like_sf"/>
</dbReference>